<keyword evidence="1" id="KW-0540">Nuclease</keyword>
<keyword evidence="7" id="KW-0255">Endonuclease</keyword>
<dbReference type="GO" id="GO:0008270">
    <property type="term" value="F:zinc ion binding"/>
    <property type="evidence" value="ECO:0007669"/>
    <property type="project" value="InterPro"/>
</dbReference>
<dbReference type="Proteomes" id="UP000265955">
    <property type="component" value="Unassembled WGS sequence"/>
</dbReference>
<dbReference type="SMART" id="SM00507">
    <property type="entry name" value="HNHc"/>
    <property type="match status" value="1"/>
</dbReference>
<dbReference type="GO" id="GO:0005829">
    <property type="term" value="C:cytosol"/>
    <property type="evidence" value="ECO:0007669"/>
    <property type="project" value="TreeGrafter"/>
</dbReference>
<evidence type="ECO:0000256" key="1">
    <source>
        <dbReference type="ARBA" id="ARBA00022722"/>
    </source>
</evidence>
<evidence type="ECO:0000313" key="8">
    <source>
        <dbReference type="Proteomes" id="UP000265955"/>
    </source>
</evidence>
<dbReference type="CDD" id="cd00085">
    <property type="entry name" value="HNHc"/>
    <property type="match status" value="1"/>
</dbReference>
<evidence type="ECO:0000256" key="2">
    <source>
        <dbReference type="ARBA" id="ARBA00022801"/>
    </source>
</evidence>
<keyword evidence="2" id="KW-0378">Hydrolase</keyword>
<keyword evidence="8" id="KW-1185">Reference proteome</keyword>
<evidence type="ECO:0000313" key="7">
    <source>
        <dbReference type="EMBL" id="RJF99027.1"/>
    </source>
</evidence>
<dbReference type="GO" id="GO:0016787">
    <property type="term" value="F:hydrolase activity"/>
    <property type="evidence" value="ECO:0007669"/>
    <property type="project" value="UniProtKB-KW"/>
</dbReference>
<gene>
    <name evidence="7" type="ORF">D3871_11280</name>
</gene>
<dbReference type="Pfam" id="PF01844">
    <property type="entry name" value="HNH"/>
    <property type="match status" value="1"/>
</dbReference>
<organism evidence="7 8">
    <name type="scientific">Noviherbaspirillum saxi</name>
    <dbReference type="NCBI Taxonomy" id="2320863"/>
    <lineage>
        <taxon>Bacteria</taxon>
        <taxon>Pseudomonadati</taxon>
        <taxon>Pseudomonadota</taxon>
        <taxon>Betaproteobacteria</taxon>
        <taxon>Burkholderiales</taxon>
        <taxon>Oxalobacteraceae</taxon>
        <taxon>Noviherbaspirillum</taxon>
    </lineage>
</organism>
<evidence type="ECO:0000256" key="4">
    <source>
        <dbReference type="ARBA" id="ARBA00040194"/>
    </source>
</evidence>
<dbReference type="PANTHER" id="PTHR41286:SF1">
    <property type="entry name" value="HNH NUCLEASE YAJD-RELATED"/>
    <property type="match status" value="1"/>
</dbReference>
<feature type="region of interest" description="Disordered" evidence="5">
    <location>
        <begin position="27"/>
        <end position="47"/>
    </location>
</feature>
<dbReference type="OrthoDB" id="5292295at2"/>
<comment type="caution">
    <text evidence="7">The sequence shown here is derived from an EMBL/GenBank/DDBJ whole genome shotgun (WGS) entry which is preliminary data.</text>
</comment>
<evidence type="ECO:0000256" key="3">
    <source>
        <dbReference type="ARBA" id="ARBA00038412"/>
    </source>
</evidence>
<dbReference type="GO" id="GO:0003676">
    <property type="term" value="F:nucleic acid binding"/>
    <property type="evidence" value="ECO:0007669"/>
    <property type="project" value="InterPro"/>
</dbReference>
<dbReference type="Gene3D" id="1.10.30.50">
    <property type="match status" value="1"/>
</dbReference>
<sequence>MARRPRSICRQPGCGALIDAPGHCERHKDQASGWRRSNRGKSAEERGYGWAWKKKRERILQRDRGLCQECLRAGRVSMATEVDHVLNRARGGTDDDSNLQSICGDCHKIKTARERIK</sequence>
<evidence type="ECO:0000256" key="5">
    <source>
        <dbReference type="SAM" id="MobiDB-lite"/>
    </source>
</evidence>
<dbReference type="PANTHER" id="PTHR41286">
    <property type="entry name" value="HNH NUCLEASE YAJD-RELATED"/>
    <property type="match status" value="1"/>
</dbReference>
<reference evidence="8" key="1">
    <citation type="submission" date="2018-09" db="EMBL/GenBank/DDBJ databases">
        <authorList>
            <person name="Zhu H."/>
        </authorList>
    </citation>
    <scope>NUCLEOTIDE SEQUENCE [LARGE SCALE GENOMIC DNA]</scope>
    <source>
        <strain evidence="8">K1R23-30</strain>
    </source>
</reference>
<comment type="similarity">
    <text evidence="3">Belongs to the HNH nuclease family.</text>
</comment>
<feature type="domain" description="HNH nuclease" evidence="6">
    <location>
        <begin position="54"/>
        <end position="108"/>
    </location>
</feature>
<dbReference type="InterPro" id="IPR002711">
    <property type="entry name" value="HNH"/>
</dbReference>
<dbReference type="EMBL" id="QYUO01000001">
    <property type="protein sequence ID" value="RJF99027.1"/>
    <property type="molecule type" value="Genomic_DNA"/>
</dbReference>
<dbReference type="GO" id="GO:0004519">
    <property type="term" value="F:endonuclease activity"/>
    <property type="evidence" value="ECO:0007669"/>
    <property type="project" value="UniProtKB-KW"/>
</dbReference>
<dbReference type="AlphaFoldDB" id="A0A3A3FS42"/>
<protein>
    <recommendedName>
        <fullName evidence="4">Putative HNH nuclease YajD</fullName>
    </recommendedName>
</protein>
<proteinExistence type="inferred from homology"/>
<accession>A0A3A3FS42</accession>
<name>A0A3A3FS42_9BURK</name>
<dbReference type="RefSeq" id="WP_119768973.1">
    <property type="nucleotide sequence ID" value="NZ_QYUO01000001.1"/>
</dbReference>
<dbReference type="InterPro" id="IPR003615">
    <property type="entry name" value="HNH_nuc"/>
</dbReference>
<evidence type="ECO:0000259" key="6">
    <source>
        <dbReference type="SMART" id="SM00507"/>
    </source>
</evidence>